<dbReference type="SUPFAM" id="SSF53474">
    <property type="entry name" value="alpha/beta-Hydrolases"/>
    <property type="match status" value="1"/>
</dbReference>
<evidence type="ECO:0000259" key="1">
    <source>
        <dbReference type="Pfam" id="PF00561"/>
    </source>
</evidence>
<protein>
    <submittedName>
        <fullName evidence="2">Alpha/beta fold hydrolase</fullName>
    </submittedName>
</protein>
<dbReference type="PANTHER" id="PTHR43798:SF29">
    <property type="entry name" value="AB HYDROLASE-1 DOMAIN-CONTAINING PROTEIN"/>
    <property type="match status" value="1"/>
</dbReference>
<dbReference type="RefSeq" id="WP_147222681.1">
    <property type="nucleotide sequence ID" value="NZ_CAJGYY010000001.1"/>
</dbReference>
<dbReference type="InterPro" id="IPR000639">
    <property type="entry name" value="Epox_hydrolase-like"/>
</dbReference>
<dbReference type="Proteomes" id="UP000321903">
    <property type="component" value="Unassembled WGS sequence"/>
</dbReference>
<feature type="domain" description="AB hydrolase-1" evidence="1">
    <location>
        <begin position="24"/>
        <end position="255"/>
    </location>
</feature>
<evidence type="ECO:0000313" key="2">
    <source>
        <dbReference type="EMBL" id="TXD98325.1"/>
    </source>
</evidence>
<dbReference type="PANTHER" id="PTHR43798">
    <property type="entry name" value="MONOACYLGLYCEROL LIPASE"/>
    <property type="match status" value="1"/>
</dbReference>
<dbReference type="GO" id="GO:0016787">
    <property type="term" value="F:hydrolase activity"/>
    <property type="evidence" value="ECO:0007669"/>
    <property type="project" value="UniProtKB-KW"/>
</dbReference>
<dbReference type="PRINTS" id="PR00412">
    <property type="entry name" value="EPOXHYDRLASE"/>
</dbReference>
<sequence length="270" mass="30235">MPHIQINDANIYYEDSAPEDTGKPVMVFAHGLLWSTQMYDKQVAHFQDKYRCIAFDFRGQGQSQITKSGYDMDTLTEDTIALLTALNIDQCHFVGLSMGGFVAQRIAINHPERLLSLILLATSADPEDPKMVPEYRKLLTAIRWLGMKRVSKKVLPIMFGKRFLHDKTRREACLQGLAQLQGNHKVGVTKATMGVIERKGIYEQLSDITAPTLIIVGDEDAATPYPQSERMHFAIKGSKLAVFKGAGHTPTIEEPEQVNTVISHFLECCI</sequence>
<reference evidence="2 3" key="1">
    <citation type="submission" date="2019-08" db="EMBL/GenBank/DDBJ databases">
        <title>Genome sequence of Psychrobacter frigidicola ACAM304 (type strain).</title>
        <authorList>
            <person name="Bowman J.P."/>
        </authorList>
    </citation>
    <scope>NUCLEOTIDE SEQUENCE [LARGE SCALE GENOMIC DNA]</scope>
    <source>
        <strain evidence="2 3">ACAM 304</strain>
    </source>
</reference>
<dbReference type="InterPro" id="IPR050266">
    <property type="entry name" value="AB_hydrolase_sf"/>
</dbReference>
<dbReference type="Gene3D" id="3.40.50.1820">
    <property type="entry name" value="alpha/beta hydrolase"/>
    <property type="match status" value="1"/>
</dbReference>
<comment type="caution">
    <text evidence="2">The sequence shown here is derived from an EMBL/GenBank/DDBJ whole genome shotgun (WGS) entry which is preliminary data.</text>
</comment>
<accession>A0A5C7A6H7</accession>
<dbReference type="AlphaFoldDB" id="A0A5C7A6H7"/>
<dbReference type="Pfam" id="PF00561">
    <property type="entry name" value="Abhydrolase_1"/>
    <property type="match status" value="1"/>
</dbReference>
<keyword evidence="3" id="KW-1185">Reference proteome</keyword>
<dbReference type="OrthoDB" id="9793083at2"/>
<dbReference type="PRINTS" id="PR00111">
    <property type="entry name" value="ABHYDROLASE"/>
</dbReference>
<dbReference type="InterPro" id="IPR029058">
    <property type="entry name" value="AB_hydrolase_fold"/>
</dbReference>
<organism evidence="2 3">
    <name type="scientific">Psychrobacter frigidicola</name>
    <dbReference type="NCBI Taxonomy" id="45611"/>
    <lineage>
        <taxon>Bacteria</taxon>
        <taxon>Pseudomonadati</taxon>
        <taxon>Pseudomonadota</taxon>
        <taxon>Gammaproteobacteria</taxon>
        <taxon>Moraxellales</taxon>
        <taxon>Moraxellaceae</taxon>
        <taxon>Psychrobacter</taxon>
    </lineage>
</organism>
<keyword evidence="2" id="KW-0378">Hydrolase</keyword>
<proteinExistence type="predicted"/>
<gene>
    <name evidence="2" type="ORF">ES754_05205</name>
</gene>
<name>A0A5C7A6H7_9GAMM</name>
<evidence type="ECO:0000313" key="3">
    <source>
        <dbReference type="Proteomes" id="UP000321903"/>
    </source>
</evidence>
<dbReference type="EMBL" id="VORZ01000001">
    <property type="protein sequence ID" value="TXD98325.1"/>
    <property type="molecule type" value="Genomic_DNA"/>
</dbReference>
<dbReference type="InterPro" id="IPR000073">
    <property type="entry name" value="AB_hydrolase_1"/>
</dbReference>